<dbReference type="InterPro" id="IPR001537">
    <property type="entry name" value="SpoU_MeTrfase"/>
</dbReference>
<dbReference type="GO" id="GO:0003723">
    <property type="term" value="F:RNA binding"/>
    <property type="evidence" value="ECO:0007669"/>
    <property type="project" value="InterPro"/>
</dbReference>
<dbReference type="PANTHER" id="PTHR42786:SF2">
    <property type="entry name" value="TRNA (CYTIDINE_URIDINE-2'-O-)-METHYLTRANSFERASE TRMJ"/>
    <property type="match status" value="1"/>
</dbReference>
<dbReference type="RefSeq" id="WP_272985285.1">
    <property type="nucleotide sequence ID" value="NZ_DSFH01000041.1"/>
</dbReference>
<evidence type="ECO:0000256" key="3">
    <source>
        <dbReference type="ARBA" id="ARBA00022679"/>
    </source>
</evidence>
<dbReference type="SUPFAM" id="SSF75217">
    <property type="entry name" value="alpha/beta knot"/>
    <property type="match status" value="1"/>
</dbReference>
<dbReference type="Gene3D" id="3.40.1280.10">
    <property type="match status" value="1"/>
</dbReference>
<comment type="caution">
    <text evidence="6">The sequence shown here is derived from an EMBL/GenBank/DDBJ whole genome shotgun (WGS) entry which is preliminary data.</text>
</comment>
<evidence type="ECO:0000256" key="1">
    <source>
        <dbReference type="ARBA" id="ARBA00007228"/>
    </source>
</evidence>
<evidence type="ECO:0000256" key="4">
    <source>
        <dbReference type="ARBA" id="ARBA00022691"/>
    </source>
</evidence>
<keyword evidence="2 6" id="KW-0489">Methyltransferase</keyword>
<reference evidence="6" key="1">
    <citation type="journal article" date="2020" name="mSystems">
        <title>Genome- and Community-Level Interaction Insights into Carbon Utilization and Element Cycling Functions of Hydrothermarchaeota in Hydrothermal Sediment.</title>
        <authorList>
            <person name="Zhou Z."/>
            <person name="Liu Y."/>
            <person name="Xu W."/>
            <person name="Pan J."/>
            <person name="Luo Z.H."/>
            <person name="Li M."/>
        </authorList>
    </citation>
    <scope>NUCLEOTIDE SEQUENCE [LARGE SCALE GENOMIC DNA]</scope>
    <source>
        <strain evidence="6">SpSt-1261</strain>
    </source>
</reference>
<dbReference type="InterPro" id="IPR004384">
    <property type="entry name" value="RNA_MeTrfase_TrmJ/LasT"/>
</dbReference>
<comment type="similarity">
    <text evidence="1">Belongs to the class IV-like SAM-binding methyltransferase superfamily. RNA methyltransferase TrmH family.</text>
</comment>
<dbReference type="GO" id="GO:0002128">
    <property type="term" value="P:tRNA nucleoside ribose methylation"/>
    <property type="evidence" value="ECO:0007669"/>
    <property type="project" value="TreeGrafter"/>
</dbReference>
<dbReference type="Pfam" id="PF00588">
    <property type="entry name" value="SpoU_methylase"/>
    <property type="match status" value="1"/>
</dbReference>
<name>A0A7C2ZRM5_9CREN</name>
<dbReference type="GO" id="GO:0008173">
    <property type="term" value="F:RNA methyltransferase activity"/>
    <property type="evidence" value="ECO:0007669"/>
    <property type="project" value="InterPro"/>
</dbReference>
<dbReference type="GO" id="GO:0005829">
    <property type="term" value="C:cytosol"/>
    <property type="evidence" value="ECO:0007669"/>
    <property type="project" value="TreeGrafter"/>
</dbReference>
<keyword evidence="3" id="KW-0808">Transferase</keyword>
<protein>
    <submittedName>
        <fullName evidence="6">RNA methyltransferase</fullName>
    </submittedName>
</protein>
<organism evidence="6">
    <name type="scientific">Fervidicoccus fontis</name>
    <dbReference type="NCBI Taxonomy" id="683846"/>
    <lineage>
        <taxon>Archaea</taxon>
        <taxon>Thermoproteota</taxon>
        <taxon>Thermoprotei</taxon>
        <taxon>Fervidicoccales</taxon>
        <taxon>Fervidicoccaceae</taxon>
        <taxon>Fervidicoccus</taxon>
    </lineage>
</organism>
<dbReference type="Proteomes" id="UP000886076">
    <property type="component" value="Unassembled WGS sequence"/>
</dbReference>
<dbReference type="InterPro" id="IPR029028">
    <property type="entry name" value="Alpha/beta_knot_MTases"/>
</dbReference>
<dbReference type="PANTHER" id="PTHR42786">
    <property type="entry name" value="TRNA/RRNA METHYLTRANSFERASE"/>
    <property type="match status" value="1"/>
</dbReference>
<accession>A0A7C2ZRM5</accession>
<evidence type="ECO:0000313" key="6">
    <source>
        <dbReference type="EMBL" id="HEW63958.1"/>
    </source>
</evidence>
<gene>
    <name evidence="6" type="ORF">ENO39_02740</name>
</gene>
<dbReference type="PIRSF" id="PIRSF004808">
    <property type="entry name" value="LasT"/>
    <property type="match status" value="1"/>
</dbReference>
<evidence type="ECO:0000259" key="5">
    <source>
        <dbReference type="Pfam" id="PF00588"/>
    </source>
</evidence>
<dbReference type="EMBL" id="DSFH01000041">
    <property type="protein sequence ID" value="HEW63958.1"/>
    <property type="molecule type" value="Genomic_DNA"/>
</dbReference>
<sequence length="236" mass="26706">MDIRLVLVGIEGGANLGMIMRLAENFEVDDVVLVYPRELDMDEARRFSAKAVGRLDNLVVYKNLDEALSPCDVRVCTTAKFSLDGDILRSTIPSYDLPSFLERYKKPCIVFGRESSGLTRDELSKCDFVSTIPSSSEYSALNLANSVSIYLYEIYKSKRKRDLVNLAEREELEQAVSIFGDIASMTLGDETKIMRARTAMRHVLFRSSPSKPEVRILTHVLRRIKRRIEGSSTKQP</sequence>
<evidence type="ECO:0000256" key="2">
    <source>
        <dbReference type="ARBA" id="ARBA00022603"/>
    </source>
</evidence>
<keyword evidence="4" id="KW-0949">S-adenosyl-L-methionine</keyword>
<feature type="domain" description="tRNA/rRNA methyltransferase SpoU type" evidence="5">
    <location>
        <begin position="3"/>
        <end position="152"/>
    </location>
</feature>
<dbReference type="AlphaFoldDB" id="A0A7C2ZRM5"/>
<dbReference type="InterPro" id="IPR029026">
    <property type="entry name" value="tRNA_m1G_MTases_N"/>
</dbReference>
<dbReference type="CDD" id="cd18093">
    <property type="entry name" value="SpoU-like_TrmJ"/>
    <property type="match status" value="1"/>
</dbReference>
<proteinExistence type="inferred from homology"/>